<dbReference type="FunFam" id="3.30.565.10:FF:000006">
    <property type="entry name" value="Sensor histidine kinase WalK"/>
    <property type="match status" value="1"/>
</dbReference>
<keyword evidence="9" id="KW-1185">Reference proteome</keyword>
<dbReference type="InterPro" id="IPR005467">
    <property type="entry name" value="His_kinase_dom"/>
</dbReference>
<keyword evidence="6" id="KW-0472">Membrane</keyword>
<dbReference type="PANTHER" id="PTHR43547">
    <property type="entry name" value="TWO-COMPONENT HISTIDINE KINASE"/>
    <property type="match status" value="1"/>
</dbReference>
<dbReference type="EC" id="2.7.13.3" evidence="2"/>
<feature type="transmembrane region" description="Helical" evidence="6">
    <location>
        <begin position="103"/>
        <end position="118"/>
    </location>
</feature>
<feature type="transmembrane region" description="Helical" evidence="6">
    <location>
        <begin position="158"/>
        <end position="176"/>
    </location>
</feature>
<keyword evidence="4" id="KW-0808">Transferase</keyword>
<comment type="caution">
    <text evidence="8">The sequence shown here is derived from an EMBL/GenBank/DDBJ whole genome shotgun (WGS) entry which is preliminary data.</text>
</comment>
<comment type="catalytic activity">
    <reaction evidence="1">
        <text>ATP + protein L-histidine = ADP + protein N-phospho-L-histidine.</text>
        <dbReference type="EC" id="2.7.13.3"/>
    </reaction>
</comment>
<sequence length="442" mass="51450">MKALDQIRKYISGDAKTIEERTLLFSLFFGGIISSFFSLLYFVKAIDLMHAFYVYLISICFLTLFYYFKIKKNFVVTLIIFSFFEIFMAVFDWYKYGGVDNDNIALIFAMMIVNLSIIPHKFHKWVFTCILTLILTLNFLESFLQLDFQSRVYHKHVKIHQIVLCMIAAAVVLIKFKSDYQKTRLELIESKIELQKSLQKEKELNHMKSEFISMVSHQFRTPLTSIYSSSELINLTANHYLPNDQKEKAAKQFDRIYSSVNQLNSMMERLLLFGQMEANKMTLNKEWSNIEELTLKVVRSFYLNFPSEQLPQVRTLGEKREVFVDQNLIEQILLNLISNAHKYSSSDSPPEVLIHFARETFSIKVRDFGIGIPKDDLPYLFQAFHRAKNAKEIKGTGIGLTFVKKFVELHEGSVKVTSKENIGSTFKILFPYSSQENKPSLA</sequence>
<dbReference type="Proteomes" id="UP000245535">
    <property type="component" value="Unassembled WGS sequence"/>
</dbReference>
<dbReference type="Gene3D" id="1.10.287.130">
    <property type="match status" value="1"/>
</dbReference>
<evidence type="ECO:0000256" key="3">
    <source>
        <dbReference type="ARBA" id="ARBA00022553"/>
    </source>
</evidence>
<dbReference type="SMART" id="SM00388">
    <property type="entry name" value="HisKA"/>
    <property type="match status" value="1"/>
</dbReference>
<feature type="domain" description="Histidine kinase" evidence="7">
    <location>
        <begin position="214"/>
        <end position="434"/>
    </location>
</feature>
<evidence type="ECO:0000256" key="2">
    <source>
        <dbReference type="ARBA" id="ARBA00012438"/>
    </source>
</evidence>
<feature type="transmembrane region" description="Helical" evidence="6">
    <location>
        <begin position="48"/>
        <end position="67"/>
    </location>
</feature>
<dbReference type="InterPro" id="IPR036097">
    <property type="entry name" value="HisK_dim/P_sf"/>
</dbReference>
<evidence type="ECO:0000313" key="9">
    <source>
        <dbReference type="Proteomes" id="UP000245535"/>
    </source>
</evidence>
<proteinExistence type="predicted"/>
<dbReference type="OrthoDB" id="594725at2"/>
<evidence type="ECO:0000256" key="6">
    <source>
        <dbReference type="SAM" id="Phobius"/>
    </source>
</evidence>
<dbReference type="SMART" id="SM00387">
    <property type="entry name" value="HATPase_c"/>
    <property type="match status" value="1"/>
</dbReference>
<dbReference type="AlphaFoldDB" id="A0A315ZE19"/>
<feature type="transmembrane region" description="Helical" evidence="6">
    <location>
        <begin position="74"/>
        <end position="91"/>
    </location>
</feature>
<evidence type="ECO:0000313" key="8">
    <source>
        <dbReference type="EMBL" id="PWJ43781.1"/>
    </source>
</evidence>
<keyword evidence="6" id="KW-1133">Transmembrane helix</keyword>
<evidence type="ECO:0000256" key="4">
    <source>
        <dbReference type="ARBA" id="ARBA00022679"/>
    </source>
</evidence>
<dbReference type="PRINTS" id="PR00344">
    <property type="entry name" value="BCTRLSENSOR"/>
</dbReference>
<feature type="transmembrane region" description="Helical" evidence="6">
    <location>
        <begin position="21"/>
        <end position="42"/>
    </location>
</feature>
<dbReference type="Gene3D" id="3.30.565.10">
    <property type="entry name" value="Histidine kinase-like ATPase, C-terminal domain"/>
    <property type="match status" value="1"/>
</dbReference>
<dbReference type="PROSITE" id="PS50109">
    <property type="entry name" value="HIS_KIN"/>
    <property type="match status" value="1"/>
</dbReference>
<dbReference type="InterPro" id="IPR003594">
    <property type="entry name" value="HATPase_dom"/>
</dbReference>
<reference evidence="8 9" key="1">
    <citation type="submission" date="2018-03" db="EMBL/GenBank/DDBJ databases">
        <title>Genomic Encyclopedia of Archaeal and Bacterial Type Strains, Phase II (KMG-II): from individual species to whole genera.</title>
        <authorList>
            <person name="Goeker M."/>
        </authorList>
    </citation>
    <scope>NUCLEOTIDE SEQUENCE [LARGE SCALE GENOMIC DNA]</scope>
    <source>
        <strain evidence="8 9">DSM 28229</strain>
    </source>
</reference>
<dbReference type="InterPro" id="IPR004358">
    <property type="entry name" value="Sig_transdc_His_kin-like_C"/>
</dbReference>
<dbReference type="InterPro" id="IPR036890">
    <property type="entry name" value="HATPase_C_sf"/>
</dbReference>
<protein>
    <recommendedName>
        <fullName evidence="2">histidine kinase</fullName>
        <ecNumber evidence="2">2.7.13.3</ecNumber>
    </recommendedName>
</protein>
<evidence type="ECO:0000256" key="1">
    <source>
        <dbReference type="ARBA" id="ARBA00000085"/>
    </source>
</evidence>
<gene>
    <name evidence="8" type="ORF">BC781_101127</name>
</gene>
<dbReference type="SUPFAM" id="SSF47384">
    <property type="entry name" value="Homodimeric domain of signal transducing histidine kinase"/>
    <property type="match status" value="1"/>
</dbReference>
<dbReference type="CDD" id="cd00075">
    <property type="entry name" value="HATPase"/>
    <property type="match status" value="1"/>
</dbReference>
<evidence type="ECO:0000259" key="7">
    <source>
        <dbReference type="PROSITE" id="PS50109"/>
    </source>
</evidence>
<accession>A0A315ZE19</accession>
<dbReference type="Pfam" id="PF02518">
    <property type="entry name" value="HATPase_c"/>
    <property type="match status" value="1"/>
</dbReference>
<dbReference type="RefSeq" id="WP_109615318.1">
    <property type="nucleotide sequence ID" value="NZ_QGDO01000001.1"/>
</dbReference>
<name>A0A315ZE19_SEDFL</name>
<dbReference type="InterPro" id="IPR003661">
    <property type="entry name" value="HisK_dim/P_dom"/>
</dbReference>
<dbReference type="PANTHER" id="PTHR43547:SF2">
    <property type="entry name" value="HYBRID SIGNAL TRANSDUCTION HISTIDINE KINASE C"/>
    <property type="match status" value="1"/>
</dbReference>
<keyword evidence="5" id="KW-0418">Kinase</keyword>
<organism evidence="8 9">
    <name type="scientific">Sediminitomix flava</name>
    <dbReference type="NCBI Taxonomy" id="379075"/>
    <lineage>
        <taxon>Bacteria</taxon>
        <taxon>Pseudomonadati</taxon>
        <taxon>Bacteroidota</taxon>
        <taxon>Cytophagia</taxon>
        <taxon>Cytophagales</taxon>
        <taxon>Flammeovirgaceae</taxon>
        <taxon>Sediminitomix</taxon>
    </lineage>
</organism>
<evidence type="ECO:0000256" key="5">
    <source>
        <dbReference type="ARBA" id="ARBA00022777"/>
    </source>
</evidence>
<dbReference type="CDD" id="cd00082">
    <property type="entry name" value="HisKA"/>
    <property type="match status" value="1"/>
</dbReference>
<dbReference type="GO" id="GO:0000155">
    <property type="term" value="F:phosphorelay sensor kinase activity"/>
    <property type="evidence" value="ECO:0007669"/>
    <property type="project" value="InterPro"/>
</dbReference>
<keyword evidence="3" id="KW-0597">Phosphoprotein</keyword>
<keyword evidence="6" id="KW-0812">Transmembrane</keyword>
<dbReference type="EMBL" id="QGDO01000001">
    <property type="protein sequence ID" value="PWJ43781.1"/>
    <property type="molecule type" value="Genomic_DNA"/>
</dbReference>
<dbReference type="Pfam" id="PF00512">
    <property type="entry name" value="HisKA"/>
    <property type="match status" value="1"/>
</dbReference>
<dbReference type="SUPFAM" id="SSF55874">
    <property type="entry name" value="ATPase domain of HSP90 chaperone/DNA topoisomerase II/histidine kinase"/>
    <property type="match status" value="1"/>
</dbReference>
<feature type="transmembrane region" description="Helical" evidence="6">
    <location>
        <begin position="125"/>
        <end position="146"/>
    </location>
</feature>